<keyword evidence="6 11" id="KW-0418">Kinase</keyword>
<dbReference type="EC" id="2.7.13.3" evidence="3"/>
<dbReference type="InterPro" id="IPR036097">
    <property type="entry name" value="HisK_dim/P_sf"/>
</dbReference>
<keyword evidence="4" id="KW-0597">Phosphoprotein</keyword>
<comment type="caution">
    <text evidence="11">The sequence shown here is derived from an EMBL/GenBank/DDBJ whole genome shotgun (WGS) entry which is preliminary data.</text>
</comment>
<protein>
    <recommendedName>
        <fullName evidence="3">histidine kinase</fullName>
        <ecNumber evidence="3">2.7.13.3</ecNumber>
    </recommendedName>
</protein>
<evidence type="ECO:0000256" key="3">
    <source>
        <dbReference type="ARBA" id="ARBA00012438"/>
    </source>
</evidence>
<dbReference type="Gene3D" id="1.10.287.130">
    <property type="match status" value="1"/>
</dbReference>
<evidence type="ECO:0000313" key="11">
    <source>
        <dbReference type="EMBL" id="MBC5727895.1"/>
    </source>
</evidence>
<evidence type="ECO:0000313" key="12">
    <source>
        <dbReference type="Proteomes" id="UP000636755"/>
    </source>
</evidence>
<dbReference type="InterPro" id="IPR036890">
    <property type="entry name" value="HATPase_C_sf"/>
</dbReference>
<comment type="catalytic activity">
    <reaction evidence="1">
        <text>ATP + protein L-histidine = ADP + protein N-phospho-L-histidine.</text>
        <dbReference type="EC" id="2.7.13.3"/>
    </reaction>
</comment>
<evidence type="ECO:0000256" key="2">
    <source>
        <dbReference type="ARBA" id="ARBA00004370"/>
    </source>
</evidence>
<dbReference type="RefSeq" id="WP_186935138.1">
    <property type="nucleotide sequence ID" value="NZ_JACOPS010000002.1"/>
</dbReference>
<dbReference type="InterPro" id="IPR003661">
    <property type="entry name" value="HisK_dim/P_dom"/>
</dbReference>
<dbReference type="SUPFAM" id="SSF47384">
    <property type="entry name" value="Homodimeric domain of signal transducing histidine kinase"/>
    <property type="match status" value="1"/>
</dbReference>
<evidence type="ECO:0000256" key="5">
    <source>
        <dbReference type="ARBA" id="ARBA00022679"/>
    </source>
</evidence>
<keyword evidence="9" id="KW-1133">Transmembrane helix</keyword>
<evidence type="ECO:0000256" key="9">
    <source>
        <dbReference type="SAM" id="Phobius"/>
    </source>
</evidence>
<reference evidence="11 12" key="1">
    <citation type="submission" date="2020-08" db="EMBL/GenBank/DDBJ databases">
        <title>Genome public.</title>
        <authorList>
            <person name="Liu C."/>
            <person name="Sun Q."/>
        </authorList>
    </citation>
    <scope>NUCLEOTIDE SEQUENCE [LARGE SCALE GENOMIC DNA]</scope>
    <source>
        <strain evidence="11 12">NSJ-71</strain>
    </source>
</reference>
<feature type="domain" description="Histidine kinase" evidence="10">
    <location>
        <begin position="204"/>
        <end position="412"/>
    </location>
</feature>
<keyword evidence="9" id="KW-0472">Membrane</keyword>
<dbReference type="InterPro" id="IPR005467">
    <property type="entry name" value="His_kinase_dom"/>
</dbReference>
<dbReference type="Pfam" id="PF00512">
    <property type="entry name" value="HisKA"/>
    <property type="match status" value="1"/>
</dbReference>
<dbReference type="InterPro" id="IPR050351">
    <property type="entry name" value="BphY/WalK/GraS-like"/>
</dbReference>
<dbReference type="SMART" id="SM00388">
    <property type="entry name" value="HisKA"/>
    <property type="match status" value="1"/>
</dbReference>
<comment type="subcellular location">
    <subcellularLocation>
        <location evidence="2">Membrane</location>
    </subcellularLocation>
</comment>
<dbReference type="InterPro" id="IPR004358">
    <property type="entry name" value="Sig_transdc_His_kin-like_C"/>
</dbReference>
<feature type="compositionally biased region" description="Basic and acidic residues" evidence="8">
    <location>
        <begin position="55"/>
        <end position="77"/>
    </location>
</feature>
<dbReference type="EMBL" id="JACOPS010000002">
    <property type="protein sequence ID" value="MBC5727895.1"/>
    <property type="molecule type" value="Genomic_DNA"/>
</dbReference>
<feature type="transmembrane region" description="Helical" evidence="9">
    <location>
        <begin position="158"/>
        <end position="183"/>
    </location>
</feature>
<dbReference type="SUPFAM" id="SSF55874">
    <property type="entry name" value="ATPase domain of HSP90 chaperone/DNA topoisomerase II/histidine kinase"/>
    <property type="match status" value="1"/>
</dbReference>
<dbReference type="InterPro" id="IPR003594">
    <property type="entry name" value="HATPase_dom"/>
</dbReference>
<evidence type="ECO:0000256" key="4">
    <source>
        <dbReference type="ARBA" id="ARBA00022553"/>
    </source>
</evidence>
<dbReference type="PANTHER" id="PTHR45453:SF1">
    <property type="entry name" value="PHOSPHATE REGULON SENSOR PROTEIN PHOR"/>
    <property type="match status" value="1"/>
</dbReference>
<dbReference type="Pfam" id="PF02518">
    <property type="entry name" value="HATPase_c"/>
    <property type="match status" value="1"/>
</dbReference>
<dbReference type="Proteomes" id="UP000636755">
    <property type="component" value="Unassembled WGS sequence"/>
</dbReference>
<dbReference type="GO" id="GO:0016301">
    <property type="term" value="F:kinase activity"/>
    <property type="evidence" value="ECO:0007669"/>
    <property type="project" value="UniProtKB-KW"/>
</dbReference>
<dbReference type="PRINTS" id="PR00344">
    <property type="entry name" value="BCTRLSENSOR"/>
</dbReference>
<evidence type="ECO:0000256" key="8">
    <source>
        <dbReference type="SAM" id="MobiDB-lite"/>
    </source>
</evidence>
<feature type="region of interest" description="Disordered" evidence="8">
    <location>
        <begin position="55"/>
        <end position="79"/>
    </location>
</feature>
<evidence type="ECO:0000256" key="7">
    <source>
        <dbReference type="ARBA" id="ARBA00023012"/>
    </source>
</evidence>
<keyword evidence="7" id="KW-0902">Two-component regulatory system</keyword>
<dbReference type="SMART" id="SM00387">
    <property type="entry name" value="HATPase_c"/>
    <property type="match status" value="1"/>
</dbReference>
<evidence type="ECO:0000259" key="10">
    <source>
        <dbReference type="PROSITE" id="PS50109"/>
    </source>
</evidence>
<keyword evidence="5" id="KW-0808">Transferase</keyword>
<dbReference type="CDD" id="cd00075">
    <property type="entry name" value="HATPase"/>
    <property type="match status" value="1"/>
</dbReference>
<keyword evidence="12" id="KW-1185">Reference proteome</keyword>
<evidence type="ECO:0000256" key="6">
    <source>
        <dbReference type="ARBA" id="ARBA00022777"/>
    </source>
</evidence>
<keyword evidence="9" id="KW-0812">Transmembrane</keyword>
<proteinExistence type="predicted"/>
<sequence length="412" mass="45907">MIKKLRRHFILITLISIALVLGVMMSAINIANYHSVNVRADEKISVIADNGGTFPKKDGEKADSKPLDDKKPDRKMSPEAPFDTRYFTVKVTDINTIVSVNTGMIAAVSTEKAINYTNQLTEKNKTSGFIDNYKYTCVDTDDGKMYIFLDCERELSTFYNFLIVSILASVGGIILVYLLVLVFSKIVFKPVAESYEKQKQFITDASHEIKTPLTIIDASTEIIEMENGENEWTESIKNQVKRLTALTEKLIFLSRMDEESTKLIMLDFSISDAVLEVAQGFEAVATSQGKTLNLDIDNNLSYCGDETTIRQLVSLLIDNAMKYSDENGNITVSLKSNGKSRVITVTNSVEKIERGKHDELFERFYRADSSRNSETGGHGIGLSVVKAIANAHKGKAACYSNDENSITFKITL</sequence>
<dbReference type="PROSITE" id="PS50109">
    <property type="entry name" value="HIS_KIN"/>
    <property type="match status" value="1"/>
</dbReference>
<evidence type="ECO:0000256" key="1">
    <source>
        <dbReference type="ARBA" id="ARBA00000085"/>
    </source>
</evidence>
<organism evidence="11 12">
    <name type="scientific">Ruminococcus intestinalis</name>
    <dbReference type="NCBI Taxonomy" id="2763066"/>
    <lineage>
        <taxon>Bacteria</taxon>
        <taxon>Bacillati</taxon>
        <taxon>Bacillota</taxon>
        <taxon>Clostridia</taxon>
        <taxon>Eubacteriales</taxon>
        <taxon>Oscillospiraceae</taxon>
        <taxon>Ruminococcus</taxon>
    </lineage>
</organism>
<dbReference type="Gene3D" id="3.30.565.10">
    <property type="entry name" value="Histidine kinase-like ATPase, C-terminal domain"/>
    <property type="match status" value="1"/>
</dbReference>
<accession>A0ABR7HK80</accession>
<gene>
    <name evidence="11" type="ORF">H8R91_05060</name>
</gene>
<name>A0ABR7HK80_9FIRM</name>
<dbReference type="PANTHER" id="PTHR45453">
    <property type="entry name" value="PHOSPHATE REGULON SENSOR PROTEIN PHOR"/>
    <property type="match status" value="1"/>
</dbReference>
<dbReference type="CDD" id="cd00082">
    <property type="entry name" value="HisKA"/>
    <property type="match status" value="1"/>
</dbReference>